<feature type="compositionally biased region" description="Basic and acidic residues" evidence="3">
    <location>
        <begin position="1278"/>
        <end position="1298"/>
    </location>
</feature>
<feature type="compositionally biased region" description="Low complexity" evidence="3">
    <location>
        <begin position="783"/>
        <end position="794"/>
    </location>
</feature>
<proteinExistence type="predicted"/>
<evidence type="ECO:0000256" key="1">
    <source>
        <dbReference type="ARBA" id="ARBA00004236"/>
    </source>
</evidence>
<feature type="region of interest" description="Disordered" evidence="3">
    <location>
        <begin position="555"/>
        <end position="714"/>
    </location>
</feature>
<sequence length="1498" mass="164678">MRHTVRVLLNWILPFFLFRLTQVESNGLIEKVTSQGDLDLVLLFDAGFKESKEKNRSKALENIVELARNLLVEGARRVSLTYVTYDSVGVQTRARADNGGAKEGSAASEAVTSAAISDATSPAAVNTNGSLDRFSKAVMQTKMQQSAQSSNHLKALNYVGIKHFYDADDTSTKMIIMFMSTEGVPERDETELNMVHYLLDRKNITLNIISKVNLKSYCHYLHRVGPNTNELLRCVLKNSFYHRLILTYSLEKFYEDIATNATCSEWSDWSDCSVSCNMGYHFSKRNTLHNVGNAIGGKYKRTGKNCIDQRSLIIQECFETSCDHSLDVCDIEVDLSLLVDDTSSMSQAFWLKYILKPIRNLIAHLNLSSKLVNISITTYSQETYTWVNFSSNLARNRDQLLLFLEYWRFNFGGPANNLKSALNYVHRHVLNANEGRPNAHKVLVIINVGDVSNNAARGVKEVVRNIKLTYAADVYAICLNNTREGNCQAISGASAVTHDAYEEEVYGEGAANQGEATANPPDEDAPYFYSYSNVSAFREQLTDIQKNICKNAHQAVVATRRRRKKNLRRADTAREPREWHGRRRDTQAGGEDDEAAAGAAARRAGRRAGKGAREKERDEEEEAEEEEAAKRDGRRARKGAREEEGDEEGDEEAEEAAEEAVEGEGNEEEEAGEEGAEETVEAVAEESAKDSTKDSTKDAAEDAAKETAKNAAKEIAKNAAKEIAKNAAKEIAKNAAKEIAEEDAEEELEPEVADADEGVESEADRIVEPGADAASESVEEPPAESSAEPSANPSEEPPTEPSANTPEEPPAELSAQPPTELSEEPQPANEAEEQVEPDAAAELSPRRGLGAASRETLHEIGRMAQKLHGAKPINRVSPYYFHNGGNLKGLNKNRVVLKSITNLERIDDVEEEEDEVDAEPVLNPLKKYASVYNIDALPSYKNKGKKNLICRLMKFLFRKKKKYKLKRIDPKDKEKIKQFIADVKKLSDSDETNLQRERQIEEEFNALLESIFKNHGSLPFGDFDFDSVSVSSYGSHMEEDEDADELGLESALPCSWFYIDAAQMNVDTAADARRLADGKGLANSRGLTDADTAAGSAANSADDDSEGEVTPAEAGKSILDDVSIADILVKEGGFATSEKRKLKRRKRSLDQAHGIDSSNKENEAANNAASGGSADRRGGGGQAVFLPRSRGNEKKVEDGKKAVGHGGENGAVPPSPPSSPTFSSTKSLSLVGSKPQMKKKFKSKFDLIQRFKNMAAVVDGQTGISFDSKKYPSPASNEGKRTASHLEEHPGGKKDDPSAHTPNGFQRGKCSKEANEPCDQGGVVPPPAPPTMNYKKEKRSESTVGGRTASNGHVQVDDTCGMKPGEKKEAASGAKSEASSGTNEAASATNETHAHNPKEQVQYDLLQQTHSNSHWEIGSYDPVEEEEYVDTSIYKYSASFALITVILLGTAFLYIRNQKNLMEPVPVTFNDFVTHKGEKKVECREQNIEVKPDETSWQ</sequence>
<dbReference type="EMBL" id="KQ234323">
    <property type="protein sequence ID" value="KMZ79530.1"/>
    <property type="molecule type" value="Genomic_DNA"/>
</dbReference>
<dbReference type="CDD" id="cd01450">
    <property type="entry name" value="vWFA_subfamily_ECM"/>
    <property type="match status" value="1"/>
</dbReference>
<gene>
    <name evidence="7" type="ORF">PVIIG_05490</name>
</gene>
<evidence type="ECO:0000259" key="6">
    <source>
        <dbReference type="PROSITE" id="PS50234"/>
    </source>
</evidence>
<evidence type="ECO:0000313" key="8">
    <source>
        <dbReference type="Proteomes" id="UP000053562"/>
    </source>
</evidence>
<dbReference type="InterPro" id="IPR036383">
    <property type="entry name" value="TSP1_rpt_sf"/>
</dbReference>
<dbReference type="SUPFAM" id="SSF53300">
    <property type="entry name" value="vWA-like"/>
    <property type="match status" value="2"/>
</dbReference>
<feature type="compositionally biased region" description="Low complexity" evidence="3">
    <location>
        <begin position="1371"/>
        <end position="1381"/>
    </location>
</feature>
<evidence type="ECO:0000313" key="7">
    <source>
        <dbReference type="EMBL" id="KMZ79530.1"/>
    </source>
</evidence>
<feature type="compositionally biased region" description="Low complexity" evidence="3">
    <location>
        <begin position="1220"/>
        <end position="1230"/>
    </location>
</feature>
<feature type="region of interest" description="Disordered" evidence="3">
    <location>
        <begin position="730"/>
        <end position="851"/>
    </location>
</feature>
<feature type="region of interest" description="Disordered" evidence="3">
    <location>
        <begin position="1264"/>
        <end position="1396"/>
    </location>
</feature>
<dbReference type="Gene3D" id="2.20.100.10">
    <property type="entry name" value="Thrombospondin type-1 (TSP1) repeat"/>
    <property type="match status" value="1"/>
</dbReference>
<dbReference type="Gene3D" id="3.40.50.410">
    <property type="entry name" value="von Willebrand factor, type A domain"/>
    <property type="match status" value="1"/>
</dbReference>
<keyword evidence="4" id="KW-1133">Transmembrane helix</keyword>
<feature type="compositionally biased region" description="Acidic residues" evidence="3">
    <location>
        <begin position="740"/>
        <end position="761"/>
    </location>
</feature>
<dbReference type="PROSITE" id="PS50092">
    <property type="entry name" value="TSP1"/>
    <property type="match status" value="1"/>
</dbReference>
<evidence type="ECO:0000256" key="5">
    <source>
        <dbReference type="SAM" id="SignalP"/>
    </source>
</evidence>
<feature type="compositionally biased region" description="Polar residues" evidence="3">
    <location>
        <begin position="1342"/>
        <end position="1353"/>
    </location>
</feature>
<feature type="transmembrane region" description="Helical" evidence="4">
    <location>
        <begin position="1436"/>
        <end position="1455"/>
    </location>
</feature>
<feature type="compositionally biased region" description="Acidic residues" evidence="3">
    <location>
        <begin position="643"/>
        <end position="684"/>
    </location>
</feature>
<feature type="region of interest" description="Disordered" evidence="3">
    <location>
        <begin position="1080"/>
        <end position="1114"/>
    </location>
</feature>
<reference evidence="7 8" key="1">
    <citation type="submission" date="2011-08" db="EMBL/GenBank/DDBJ databases">
        <title>The Genome Sequence of Plasmodium vivax India VII.</title>
        <authorList>
            <consortium name="The Broad Institute Genome Sequencing Platform"/>
            <consortium name="The Broad Institute Genome Sequencing Center for Infectious Disease"/>
            <person name="Neafsey D."/>
            <person name="Carlton J."/>
            <person name="Barnwell J."/>
            <person name="Collins W."/>
            <person name="Escalante A."/>
            <person name="Mullikin J."/>
            <person name="Saul A."/>
            <person name="Guigo R."/>
            <person name="Camara F."/>
            <person name="Young S.K."/>
            <person name="Zeng Q."/>
            <person name="Gargeya S."/>
            <person name="Fitzgerald M."/>
            <person name="Haas B."/>
            <person name="Abouelleil A."/>
            <person name="Alvarado L."/>
            <person name="Arachchi H.M."/>
            <person name="Berlin A."/>
            <person name="Brown A."/>
            <person name="Chapman S.B."/>
            <person name="Chen Z."/>
            <person name="Dunbar C."/>
            <person name="Freedman E."/>
            <person name="Gearin G."/>
            <person name="Gellesch M."/>
            <person name="Goldberg J."/>
            <person name="Griggs A."/>
            <person name="Gujja S."/>
            <person name="Heiman D."/>
            <person name="Howarth C."/>
            <person name="Larson L."/>
            <person name="Lui A."/>
            <person name="MacDonald P.J.P."/>
            <person name="Montmayeur A."/>
            <person name="Murphy C."/>
            <person name="Neiman D."/>
            <person name="Pearson M."/>
            <person name="Priest M."/>
            <person name="Roberts A."/>
            <person name="Saif S."/>
            <person name="Shea T."/>
            <person name="Shenoy N."/>
            <person name="Sisk P."/>
            <person name="Stolte C."/>
            <person name="Sykes S."/>
            <person name="Wortman J."/>
            <person name="Nusbaum C."/>
            <person name="Birren B."/>
        </authorList>
    </citation>
    <scope>NUCLEOTIDE SEQUENCE [LARGE SCALE GENOMIC DNA]</scope>
    <source>
        <strain evidence="7 8">India VII</strain>
    </source>
</reference>
<dbReference type="PROSITE" id="PS50234">
    <property type="entry name" value="VWFA"/>
    <property type="match status" value="1"/>
</dbReference>
<accession>A0A0J9S988</accession>
<feature type="compositionally biased region" description="Basic and acidic residues" evidence="3">
    <location>
        <begin position="1190"/>
        <end position="1201"/>
    </location>
</feature>
<keyword evidence="4" id="KW-0472">Membrane</keyword>
<comment type="subcellular location">
    <subcellularLocation>
        <location evidence="1">Cell membrane</location>
    </subcellularLocation>
</comment>
<keyword evidence="2" id="KW-1003">Cell membrane</keyword>
<dbReference type="InterPro" id="IPR002035">
    <property type="entry name" value="VWF_A"/>
</dbReference>
<dbReference type="Proteomes" id="UP000053562">
    <property type="component" value="Unassembled WGS sequence"/>
</dbReference>
<evidence type="ECO:0000256" key="2">
    <source>
        <dbReference type="ARBA" id="ARBA00022475"/>
    </source>
</evidence>
<dbReference type="InterPro" id="IPR000884">
    <property type="entry name" value="TSP1_rpt"/>
</dbReference>
<feature type="region of interest" description="Disordered" evidence="3">
    <location>
        <begin position="1137"/>
        <end position="1238"/>
    </location>
</feature>
<feature type="signal peptide" evidence="5">
    <location>
        <begin position="1"/>
        <end position="23"/>
    </location>
</feature>
<dbReference type="SMART" id="SM00327">
    <property type="entry name" value="VWA"/>
    <property type="match status" value="1"/>
</dbReference>
<feature type="compositionally biased region" description="Basic and acidic residues" evidence="3">
    <location>
        <begin position="686"/>
        <end position="714"/>
    </location>
</feature>
<dbReference type="OrthoDB" id="372508at2759"/>
<feature type="chain" id="PRO_5005322057" description="VWFA domain-containing protein" evidence="5">
    <location>
        <begin position="24"/>
        <end position="1498"/>
    </location>
</feature>
<feature type="compositionally biased region" description="Acidic residues" evidence="3">
    <location>
        <begin position="617"/>
        <end position="627"/>
    </location>
</feature>
<dbReference type="InterPro" id="IPR036465">
    <property type="entry name" value="vWFA_dom_sf"/>
</dbReference>
<feature type="compositionally biased region" description="Basic and acidic residues" evidence="3">
    <location>
        <begin position="568"/>
        <end position="579"/>
    </location>
</feature>
<dbReference type="Pfam" id="PF00090">
    <property type="entry name" value="TSP_1"/>
    <property type="match status" value="1"/>
</dbReference>
<keyword evidence="4" id="KW-0812">Transmembrane</keyword>
<dbReference type="GO" id="GO:0005886">
    <property type="term" value="C:plasma membrane"/>
    <property type="evidence" value="ECO:0007669"/>
    <property type="project" value="UniProtKB-SubCell"/>
</dbReference>
<protein>
    <recommendedName>
        <fullName evidence="6">VWFA domain-containing protein</fullName>
    </recommendedName>
</protein>
<feature type="compositionally biased region" description="Polar residues" evidence="3">
    <location>
        <begin position="1382"/>
        <end position="1391"/>
    </location>
</feature>
<dbReference type="SMART" id="SM00209">
    <property type="entry name" value="TSP1"/>
    <property type="match status" value="1"/>
</dbReference>
<evidence type="ECO:0000256" key="3">
    <source>
        <dbReference type="SAM" id="MobiDB-lite"/>
    </source>
</evidence>
<organism evidence="7 8">
    <name type="scientific">Plasmodium vivax India VII</name>
    <dbReference type="NCBI Taxonomy" id="1077284"/>
    <lineage>
        <taxon>Eukaryota</taxon>
        <taxon>Sar</taxon>
        <taxon>Alveolata</taxon>
        <taxon>Apicomplexa</taxon>
        <taxon>Aconoidasida</taxon>
        <taxon>Haemosporida</taxon>
        <taxon>Plasmodiidae</taxon>
        <taxon>Plasmodium</taxon>
        <taxon>Plasmodium (Plasmodium)</taxon>
    </lineage>
</organism>
<keyword evidence="5" id="KW-0732">Signal</keyword>
<feature type="compositionally biased region" description="Low complexity" evidence="3">
    <location>
        <begin position="1164"/>
        <end position="1173"/>
    </location>
</feature>
<feature type="compositionally biased region" description="Basic and acidic residues" evidence="3">
    <location>
        <begin position="730"/>
        <end position="739"/>
    </location>
</feature>
<feature type="compositionally biased region" description="Low complexity" evidence="3">
    <location>
        <begin position="1089"/>
        <end position="1100"/>
    </location>
</feature>
<name>A0A0J9S988_PLAVI</name>
<evidence type="ECO:0000256" key="4">
    <source>
        <dbReference type="SAM" id="Phobius"/>
    </source>
</evidence>
<dbReference type="Pfam" id="PF00092">
    <property type="entry name" value="VWA"/>
    <property type="match status" value="1"/>
</dbReference>
<dbReference type="SUPFAM" id="SSF82895">
    <property type="entry name" value="TSP-1 type 1 repeat"/>
    <property type="match status" value="1"/>
</dbReference>
<feature type="domain" description="VWFA" evidence="6">
    <location>
        <begin position="334"/>
        <end position="548"/>
    </location>
</feature>